<dbReference type="Proteomes" id="UP000225706">
    <property type="component" value="Unassembled WGS sequence"/>
</dbReference>
<reference evidence="4" key="1">
    <citation type="journal article" date="2017" name="bioRxiv">
        <title>Comparative analysis of the genomes of Stylophora pistillata and Acropora digitifera provides evidence for extensive differences between species of corals.</title>
        <authorList>
            <person name="Voolstra C.R."/>
            <person name="Li Y."/>
            <person name="Liew Y.J."/>
            <person name="Baumgarten S."/>
            <person name="Zoccola D."/>
            <person name="Flot J.-F."/>
            <person name="Tambutte S."/>
            <person name="Allemand D."/>
            <person name="Aranda M."/>
        </authorList>
    </citation>
    <scope>NUCLEOTIDE SEQUENCE [LARGE SCALE GENOMIC DNA]</scope>
</reference>
<evidence type="ECO:0000313" key="4">
    <source>
        <dbReference type="Proteomes" id="UP000225706"/>
    </source>
</evidence>
<dbReference type="PROSITE" id="PS50026">
    <property type="entry name" value="EGF_3"/>
    <property type="match status" value="1"/>
</dbReference>
<accession>A0A2B4S1U2</accession>
<dbReference type="AlphaFoldDB" id="A0A2B4S1U2"/>
<comment type="caution">
    <text evidence="1">Lacks conserved residue(s) required for the propagation of feature annotation.</text>
</comment>
<keyword evidence="1" id="KW-0245">EGF-like domain</keyword>
<evidence type="ECO:0000259" key="2">
    <source>
        <dbReference type="PROSITE" id="PS50026"/>
    </source>
</evidence>
<feature type="disulfide bond" evidence="1">
    <location>
        <begin position="98"/>
        <end position="107"/>
    </location>
</feature>
<evidence type="ECO:0000256" key="1">
    <source>
        <dbReference type="PROSITE-ProRule" id="PRU00076"/>
    </source>
</evidence>
<proteinExistence type="predicted"/>
<dbReference type="PROSITE" id="PS00022">
    <property type="entry name" value="EGF_1"/>
    <property type="match status" value="1"/>
</dbReference>
<feature type="domain" description="EGF-like" evidence="2">
    <location>
        <begin position="70"/>
        <end position="108"/>
    </location>
</feature>
<comment type="caution">
    <text evidence="3">The sequence shown here is derived from an EMBL/GenBank/DDBJ whole genome shotgun (WGS) entry which is preliminary data.</text>
</comment>
<keyword evidence="1" id="KW-1015">Disulfide bond</keyword>
<organism evidence="3 4">
    <name type="scientific">Stylophora pistillata</name>
    <name type="common">Smooth cauliflower coral</name>
    <dbReference type="NCBI Taxonomy" id="50429"/>
    <lineage>
        <taxon>Eukaryota</taxon>
        <taxon>Metazoa</taxon>
        <taxon>Cnidaria</taxon>
        <taxon>Anthozoa</taxon>
        <taxon>Hexacorallia</taxon>
        <taxon>Scleractinia</taxon>
        <taxon>Astrocoeniina</taxon>
        <taxon>Pocilloporidae</taxon>
        <taxon>Stylophora</taxon>
    </lineage>
</organism>
<dbReference type="InterPro" id="IPR000742">
    <property type="entry name" value="EGF"/>
</dbReference>
<gene>
    <name evidence="3" type="ORF">AWC38_SpisGene12936</name>
</gene>
<dbReference type="EMBL" id="LSMT01000236">
    <property type="protein sequence ID" value="PFX22528.1"/>
    <property type="molecule type" value="Genomic_DNA"/>
</dbReference>
<dbReference type="SUPFAM" id="SSF57196">
    <property type="entry name" value="EGF/Laminin"/>
    <property type="match status" value="1"/>
</dbReference>
<evidence type="ECO:0000313" key="3">
    <source>
        <dbReference type="EMBL" id="PFX22528.1"/>
    </source>
</evidence>
<dbReference type="OrthoDB" id="5955141at2759"/>
<name>A0A2B4S1U2_STYPI</name>
<sequence>MVNHVIRVKDVKNKESCEIQCFLEPNCVSYNLERILTEIDGIHKCELNDVTHEGNNDDLVEDENYYYRGAENVCLTNPYKNNATCHSGNTGGGNCCLCTAGFKGQICEEVAVSSCKEAYEKKLINSSGGATILMDSIETSVFCHAGDFGRGDGFWTPVLKINGNKRTFHYDSKFWMNKKEYNLPRGLTGIDQEETKLLTYWNTSFSKICLGMKINQQLRIGFGTGGPHDDNNTCGIDTSMALLDNGERHIKGMGYIFVQ</sequence>
<dbReference type="PROSITE" id="PS01186">
    <property type="entry name" value="EGF_2"/>
    <property type="match status" value="1"/>
</dbReference>
<protein>
    <recommendedName>
        <fullName evidence="2">EGF-like domain-containing protein</fullName>
    </recommendedName>
</protein>
<keyword evidence="4" id="KW-1185">Reference proteome</keyword>